<gene>
    <name evidence="1" type="ORF">FF041_25575</name>
</gene>
<name>A0A646KM92_STRJU</name>
<evidence type="ECO:0008006" key="3">
    <source>
        <dbReference type="Google" id="ProtNLM"/>
    </source>
</evidence>
<accession>A0A646KM92</accession>
<sequence length="97" mass="10984">MRSWYFTLHTQEPLTPEQNDIMDTHDVFADSFIGRVQGPGFTDFVCYYDTETLTEAIAEILALVEYVPGVLIRSVELNPFDLENNNMATAAVVRPPD</sequence>
<organism evidence="1 2">
    <name type="scientific">Streptomyces jumonjinensis</name>
    <dbReference type="NCBI Taxonomy" id="1945"/>
    <lineage>
        <taxon>Bacteria</taxon>
        <taxon>Bacillati</taxon>
        <taxon>Actinomycetota</taxon>
        <taxon>Actinomycetes</taxon>
        <taxon>Kitasatosporales</taxon>
        <taxon>Streptomycetaceae</taxon>
        <taxon>Streptomyces</taxon>
    </lineage>
</organism>
<keyword evidence="2" id="KW-1185">Reference proteome</keyword>
<dbReference type="AlphaFoldDB" id="A0A646KM92"/>
<dbReference type="Proteomes" id="UP000419138">
    <property type="component" value="Unassembled WGS sequence"/>
</dbReference>
<proteinExistence type="predicted"/>
<evidence type="ECO:0000313" key="1">
    <source>
        <dbReference type="EMBL" id="MQT03434.1"/>
    </source>
</evidence>
<dbReference type="EMBL" id="VCLA01000170">
    <property type="protein sequence ID" value="MQT03434.1"/>
    <property type="molecule type" value="Genomic_DNA"/>
</dbReference>
<comment type="caution">
    <text evidence="1">The sequence shown here is derived from an EMBL/GenBank/DDBJ whole genome shotgun (WGS) entry which is preliminary data.</text>
</comment>
<reference evidence="1 2" key="1">
    <citation type="submission" date="2019-05" db="EMBL/GenBank/DDBJ databases">
        <title>Comparative genomics and metabolomics analyses of clavulanic acid producing Streptomyces species provides insight into specialized metabolism and evolution of beta-lactam biosynthetic gene clusters.</title>
        <authorList>
            <person name="Moore M.A."/>
            <person name="Cruz-Morales P."/>
            <person name="Barona Gomez F."/>
            <person name="Kapil T."/>
        </authorList>
    </citation>
    <scope>NUCLEOTIDE SEQUENCE [LARGE SCALE GENOMIC DNA]</scope>
    <source>
        <strain evidence="1 2">NRRL 5741</strain>
    </source>
</reference>
<evidence type="ECO:0000313" key="2">
    <source>
        <dbReference type="Proteomes" id="UP000419138"/>
    </source>
</evidence>
<protein>
    <recommendedName>
        <fullName evidence="3">DUF3303 domain-containing protein</fullName>
    </recommendedName>
</protein>